<keyword evidence="1" id="KW-0472">Membrane</keyword>
<dbReference type="PANTHER" id="PTHR42736:SF1">
    <property type="entry name" value="PROTEIN-GLUTAMINE GAMMA-GLUTAMYLTRANSFERASE"/>
    <property type="match status" value="1"/>
</dbReference>
<feature type="transmembrane region" description="Helical" evidence="1">
    <location>
        <begin position="20"/>
        <end position="43"/>
    </location>
</feature>
<dbReference type="AlphaFoldDB" id="A0A7D4BXX0"/>
<evidence type="ECO:0000259" key="2">
    <source>
        <dbReference type="Pfam" id="PF13559"/>
    </source>
</evidence>
<name>A0A7D4BXX0_9BACL</name>
<gene>
    <name evidence="3" type="ORF">GXN76_15805</name>
</gene>
<feature type="transmembrane region" description="Helical" evidence="1">
    <location>
        <begin position="270"/>
        <end position="288"/>
    </location>
</feature>
<feature type="transmembrane region" description="Helical" evidence="1">
    <location>
        <begin position="179"/>
        <end position="197"/>
    </location>
</feature>
<organism evidence="3 4">
    <name type="scientific">Kroppenstedtia pulmonis</name>
    <dbReference type="NCBI Taxonomy" id="1380685"/>
    <lineage>
        <taxon>Bacteria</taxon>
        <taxon>Bacillati</taxon>
        <taxon>Bacillota</taxon>
        <taxon>Bacilli</taxon>
        <taxon>Bacillales</taxon>
        <taxon>Thermoactinomycetaceae</taxon>
        <taxon>Kroppenstedtia</taxon>
    </lineage>
</organism>
<feature type="transmembrane region" description="Helical" evidence="1">
    <location>
        <begin position="117"/>
        <end position="134"/>
    </location>
</feature>
<dbReference type="EMBL" id="CP048104">
    <property type="protein sequence ID" value="QKG85773.1"/>
    <property type="molecule type" value="Genomic_DNA"/>
</dbReference>
<proteinExistence type="predicted"/>
<dbReference type="Pfam" id="PF13559">
    <property type="entry name" value="DUF4129"/>
    <property type="match status" value="1"/>
</dbReference>
<accession>A0A7D4BXX0</accession>
<evidence type="ECO:0000256" key="1">
    <source>
        <dbReference type="SAM" id="Phobius"/>
    </source>
</evidence>
<sequence>MTRQRKQTLWLAYISQSLCIGGLYALLAQEVFPILGAVVLLMAHGMRTGAVRQRNTLVAGLLLVLWMGIWSVWQGIPPVLDLLLYSVLGLLLQKRMEGLQSLPARHMRGQLKDEFRWDFLLFIATVILGFIYMADVEPVRGLPWLFAYMGTRLLALLACTRLMSAEETPLSDVGWKGNFSPLIWVVGTVLGVWILQVSDIPGWDSLLNLLLQLVTILFYGVGWILQWIGVDQWNLGEKLDDLLQGGASQDSLDTGSHLTEGVGASSGGRWIGMGLVGLLGILTVWLLLRLRRKREGAIWRDQGSGKEIRRFLSRERMARASSWPYPEGSMTWVRRGYRRFLSMMRKAGYPRKWDETPTAYARRLKQSHPEREDLISHITRTYQEHRYGNKDVDHLKKEMNTWVKEIERKS</sequence>
<dbReference type="RefSeq" id="WP_173224826.1">
    <property type="nucleotide sequence ID" value="NZ_CP048104.1"/>
</dbReference>
<feature type="transmembrane region" description="Helical" evidence="1">
    <location>
        <begin position="55"/>
        <end position="73"/>
    </location>
</feature>
<feature type="domain" description="Protein-glutamine gamma-glutamyltransferase-like C-terminal" evidence="2">
    <location>
        <begin position="337"/>
        <end position="393"/>
    </location>
</feature>
<evidence type="ECO:0000313" key="4">
    <source>
        <dbReference type="Proteomes" id="UP000503088"/>
    </source>
</evidence>
<feature type="transmembrane region" description="Helical" evidence="1">
    <location>
        <begin position="209"/>
        <end position="229"/>
    </location>
</feature>
<dbReference type="PANTHER" id="PTHR42736">
    <property type="entry name" value="PROTEIN-GLUTAMINE GAMMA-GLUTAMYLTRANSFERASE"/>
    <property type="match status" value="1"/>
</dbReference>
<evidence type="ECO:0000313" key="3">
    <source>
        <dbReference type="EMBL" id="QKG85773.1"/>
    </source>
</evidence>
<keyword evidence="1" id="KW-0812">Transmembrane</keyword>
<dbReference type="KEGG" id="kpul:GXN76_15805"/>
<dbReference type="InterPro" id="IPR052901">
    <property type="entry name" value="Bact_TGase-like"/>
</dbReference>
<keyword evidence="1" id="KW-1133">Transmembrane helix</keyword>
<dbReference type="InterPro" id="IPR025403">
    <property type="entry name" value="TgpA-like_C"/>
</dbReference>
<protein>
    <submittedName>
        <fullName evidence="3">DUF4129 domain-containing protein</fullName>
    </submittedName>
</protein>
<keyword evidence="4" id="KW-1185">Reference proteome</keyword>
<reference evidence="3 4" key="1">
    <citation type="submission" date="2020-01" db="EMBL/GenBank/DDBJ databases">
        <authorList>
            <person name="Gulvik C.A."/>
            <person name="Batra D.G."/>
        </authorList>
    </citation>
    <scope>NUCLEOTIDE SEQUENCE [LARGE SCALE GENOMIC DNA]</scope>
    <source>
        <strain evidence="3 4">W9323</strain>
    </source>
</reference>
<dbReference type="Proteomes" id="UP000503088">
    <property type="component" value="Chromosome"/>
</dbReference>